<accession>X1DDJ7</accession>
<keyword evidence="1" id="KW-0472">Membrane</keyword>
<keyword evidence="1" id="KW-1133">Transmembrane helix</keyword>
<evidence type="ECO:0000313" key="2">
    <source>
        <dbReference type="EMBL" id="GAH03134.1"/>
    </source>
</evidence>
<keyword evidence="1" id="KW-0812">Transmembrane</keyword>
<feature type="transmembrane region" description="Helical" evidence="1">
    <location>
        <begin position="62"/>
        <end position="81"/>
    </location>
</feature>
<dbReference type="EMBL" id="BART01021685">
    <property type="protein sequence ID" value="GAH03134.1"/>
    <property type="molecule type" value="Genomic_DNA"/>
</dbReference>
<reference evidence="2" key="1">
    <citation type="journal article" date="2014" name="Front. Microbiol.">
        <title>High frequency of phylogenetically diverse reductive dehalogenase-homologous genes in deep subseafloor sedimentary metagenomes.</title>
        <authorList>
            <person name="Kawai M."/>
            <person name="Futagami T."/>
            <person name="Toyoda A."/>
            <person name="Takaki Y."/>
            <person name="Nishi S."/>
            <person name="Hori S."/>
            <person name="Arai W."/>
            <person name="Tsubouchi T."/>
            <person name="Morono Y."/>
            <person name="Uchiyama I."/>
            <person name="Ito T."/>
            <person name="Fujiyama A."/>
            <person name="Inagaki F."/>
            <person name="Takami H."/>
        </authorList>
    </citation>
    <scope>NUCLEOTIDE SEQUENCE</scope>
    <source>
        <strain evidence="2">Expedition CK06-06</strain>
    </source>
</reference>
<sequence length="174" mass="19636">MTADENWFSRGKAEADKGIPRGERFVGIAIVAFSVFMVLYFTAHRRQSTGFFTAEYGTLEMIALYGYWAFWIVSAGLEGVLGLRLPSRIFDTFGGSIFAAICIAWLLVVFPFEFAYFADVLPESLRFLVQWITNDIARVLMVAGIIVHLGAVVYMPFAYKFVGKKRSEREIVSD</sequence>
<evidence type="ECO:0000256" key="1">
    <source>
        <dbReference type="SAM" id="Phobius"/>
    </source>
</evidence>
<comment type="caution">
    <text evidence="2">The sequence shown here is derived from an EMBL/GenBank/DDBJ whole genome shotgun (WGS) entry which is preliminary data.</text>
</comment>
<proteinExistence type="predicted"/>
<protein>
    <submittedName>
        <fullName evidence="2">Uncharacterized protein</fullName>
    </submittedName>
</protein>
<organism evidence="2">
    <name type="scientific">marine sediment metagenome</name>
    <dbReference type="NCBI Taxonomy" id="412755"/>
    <lineage>
        <taxon>unclassified sequences</taxon>
        <taxon>metagenomes</taxon>
        <taxon>ecological metagenomes</taxon>
    </lineage>
</organism>
<feature type="transmembrane region" description="Helical" evidence="1">
    <location>
        <begin position="93"/>
        <end position="116"/>
    </location>
</feature>
<feature type="transmembrane region" description="Helical" evidence="1">
    <location>
        <begin position="136"/>
        <end position="159"/>
    </location>
</feature>
<dbReference type="AlphaFoldDB" id="X1DDJ7"/>
<name>X1DDJ7_9ZZZZ</name>
<feature type="transmembrane region" description="Helical" evidence="1">
    <location>
        <begin position="25"/>
        <end position="42"/>
    </location>
</feature>
<gene>
    <name evidence="2" type="ORF">S01H4_39919</name>
</gene>